<evidence type="ECO:0000313" key="3">
    <source>
        <dbReference type="Proteomes" id="UP001363010"/>
    </source>
</evidence>
<dbReference type="InterPro" id="IPR019617">
    <property type="entry name" value="DUF2489"/>
</dbReference>
<organism evidence="2 3">
    <name type="scientific">Variovorax humicola</name>
    <dbReference type="NCBI Taxonomy" id="1769758"/>
    <lineage>
        <taxon>Bacteria</taxon>
        <taxon>Pseudomonadati</taxon>
        <taxon>Pseudomonadota</taxon>
        <taxon>Betaproteobacteria</taxon>
        <taxon>Burkholderiales</taxon>
        <taxon>Comamonadaceae</taxon>
        <taxon>Variovorax</taxon>
    </lineage>
</organism>
<name>A0ABU8WDE9_9BURK</name>
<dbReference type="EMBL" id="JBBKZV010000082">
    <property type="protein sequence ID" value="MEJ8827509.1"/>
    <property type="molecule type" value="Genomic_DNA"/>
</dbReference>
<keyword evidence="3" id="KW-1185">Reference proteome</keyword>
<dbReference type="Pfam" id="PF10675">
    <property type="entry name" value="DUF2489"/>
    <property type="match status" value="1"/>
</dbReference>
<sequence>MIENQNSVQRQLVLLAQAMLDGELSFFEGAAQVVALKRGLIELTDRDPDFDVFFIIQSETDHLPLESQRAQWSPTALAELGPEFERTEDWAKTFAPKACENLIQRFKK</sequence>
<dbReference type="RefSeq" id="WP_340368525.1">
    <property type="nucleotide sequence ID" value="NZ_JBBKZV010000082.1"/>
</dbReference>
<feature type="domain" description="DUF2489" evidence="1">
    <location>
        <begin position="4"/>
        <end position="101"/>
    </location>
</feature>
<dbReference type="Proteomes" id="UP001363010">
    <property type="component" value="Unassembled WGS sequence"/>
</dbReference>
<comment type="caution">
    <text evidence="2">The sequence shown here is derived from an EMBL/GenBank/DDBJ whole genome shotgun (WGS) entry which is preliminary data.</text>
</comment>
<accession>A0ABU8WDE9</accession>
<gene>
    <name evidence="2" type="ORF">WKW80_36970</name>
</gene>
<evidence type="ECO:0000313" key="2">
    <source>
        <dbReference type="EMBL" id="MEJ8827509.1"/>
    </source>
</evidence>
<proteinExistence type="predicted"/>
<reference evidence="2 3" key="1">
    <citation type="submission" date="2024-03" db="EMBL/GenBank/DDBJ databases">
        <title>Novel species of the genus Variovorax.</title>
        <authorList>
            <person name="Liu Q."/>
            <person name="Xin Y.-H."/>
        </authorList>
    </citation>
    <scope>NUCLEOTIDE SEQUENCE [LARGE SCALE GENOMIC DNA]</scope>
    <source>
        <strain evidence="2 3">KACC 18501</strain>
    </source>
</reference>
<evidence type="ECO:0000259" key="1">
    <source>
        <dbReference type="Pfam" id="PF10675"/>
    </source>
</evidence>
<protein>
    <submittedName>
        <fullName evidence="2">DUF2489 domain-containing protein</fullName>
    </submittedName>
</protein>